<evidence type="ECO:0000256" key="1">
    <source>
        <dbReference type="SAM" id="MobiDB-lite"/>
    </source>
</evidence>
<organism evidence="2">
    <name type="scientific">Propionibacterium freudenreichii subsp. freudenreichii</name>
    <dbReference type="NCBI Taxonomy" id="66712"/>
    <lineage>
        <taxon>Bacteria</taxon>
        <taxon>Bacillati</taxon>
        <taxon>Actinomycetota</taxon>
        <taxon>Actinomycetes</taxon>
        <taxon>Propionibacteriales</taxon>
        <taxon>Propionibacteriaceae</taxon>
        <taxon>Propionibacterium</taxon>
    </lineage>
</organism>
<feature type="region of interest" description="Disordered" evidence="1">
    <location>
        <begin position="1"/>
        <end position="20"/>
    </location>
</feature>
<dbReference type="EMBL" id="LM676427">
    <property type="protein sequence ID" value="CEP27149.1"/>
    <property type="molecule type" value="Genomic_DNA"/>
</dbReference>
<reference evidence="2" key="1">
    <citation type="submission" date="2014-08" db="EMBL/GenBank/DDBJ databases">
        <authorList>
            <person name="Falentin Helene"/>
        </authorList>
    </citation>
    <scope>NUCLEOTIDE SEQUENCE</scope>
</reference>
<evidence type="ECO:0000313" key="2">
    <source>
        <dbReference type="EMBL" id="CEP27149.1"/>
    </source>
</evidence>
<name>A0A068VP76_PROFF</name>
<gene>
    <name evidence="2" type="ORF">PFCIRM138_12170</name>
</gene>
<proteinExistence type="predicted"/>
<dbReference type="AlphaFoldDB" id="A0A068VP76"/>
<accession>A0A068VP76</accession>
<sequence length="20" mass="1956">MSDRSGGGSMLGVLDGTMKG</sequence>
<protein>
    <submittedName>
        <fullName evidence="2">Uncharacterized protein</fullName>
    </submittedName>
</protein>
<feature type="compositionally biased region" description="Gly residues" evidence="1">
    <location>
        <begin position="1"/>
        <end position="10"/>
    </location>
</feature>